<reference evidence="2" key="2">
    <citation type="submission" date="2017-11" db="EMBL/GenBank/DDBJ databases">
        <title>Coralsnake Venomics: Analyses of Venom Gland Transcriptomes and Proteomes of Six Brazilian Taxa.</title>
        <authorList>
            <person name="Aird S.D."/>
            <person name="Jorge da Silva N."/>
            <person name="Qiu L."/>
            <person name="Villar-Briones A."/>
            <person name="Aparecida-Saddi V."/>
            <person name="Campos-Telles M.P."/>
            <person name="Grau M."/>
            <person name="Mikheyev A.S."/>
        </authorList>
    </citation>
    <scope>NUCLEOTIDE SEQUENCE</scope>
    <source>
        <tissue evidence="2">Venom_gland</tissue>
    </source>
</reference>
<protein>
    <submittedName>
        <fullName evidence="2">Uncharacterized protein</fullName>
    </submittedName>
</protein>
<reference evidence="2" key="1">
    <citation type="submission" date="2017-07" db="EMBL/GenBank/DDBJ databases">
        <authorList>
            <person name="Mikheyev A."/>
            <person name="Grau M."/>
        </authorList>
    </citation>
    <scope>NUCLEOTIDE SEQUENCE</scope>
    <source>
        <tissue evidence="2">Venom_gland</tissue>
    </source>
</reference>
<accession>A0A2D4MZH3</accession>
<dbReference type="AlphaFoldDB" id="A0A2D4MZH3"/>
<dbReference type="EMBL" id="IACM01141177">
    <property type="protein sequence ID" value="LAB38488.1"/>
    <property type="molecule type" value="Transcribed_RNA"/>
</dbReference>
<organism evidence="2">
    <name type="scientific">Micrurus spixii</name>
    <name type="common">Amazon coral snake</name>
    <dbReference type="NCBI Taxonomy" id="129469"/>
    <lineage>
        <taxon>Eukaryota</taxon>
        <taxon>Metazoa</taxon>
        <taxon>Chordata</taxon>
        <taxon>Craniata</taxon>
        <taxon>Vertebrata</taxon>
        <taxon>Euteleostomi</taxon>
        <taxon>Lepidosauria</taxon>
        <taxon>Squamata</taxon>
        <taxon>Bifurcata</taxon>
        <taxon>Unidentata</taxon>
        <taxon>Episquamata</taxon>
        <taxon>Toxicofera</taxon>
        <taxon>Serpentes</taxon>
        <taxon>Colubroidea</taxon>
        <taxon>Elapidae</taxon>
        <taxon>Elapinae</taxon>
        <taxon>Micrurus</taxon>
    </lineage>
</organism>
<feature type="region of interest" description="Disordered" evidence="1">
    <location>
        <begin position="1"/>
        <end position="28"/>
    </location>
</feature>
<name>A0A2D4MZH3_9SAUR</name>
<proteinExistence type="predicted"/>
<sequence>MDLQAPFPRQKAGGPLEPPPTPIRPASESSRVVCVCVCVCVFFFLMLSCVNRGWACWPVAASPHGRTLWQGMRVRGPLRGRARIIQTPHCGVPGGRRSYKRKREVEDWATHTHTHTL</sequence>
<evidence type="ECO:0000256" key="1">
    <source>
        <dbReference type="SAM" id="MobiDB-lite"/>
    </source>
</evidence>
<evidence type="ECO:0000313" key="2">
    <source>
        <dbReference type="EMBL" id="LAB38488.1"/>
    </source>
</evidence>